<protein>
    <submittedName>
        <fullName evidence="1">Uncharacterized protein</fullName>
    </submittedName>
</protein>
<dbReference type="Proteomes" id="UP000290637">
    <property type="component" value="Chromosome"/>
</dbReference>
<dbReference type="AlphaFoldDB" id="A0A4P6KZT0"/>
<gene>
    <name evidence="1" type="ORF">EWM63_17705</name>
</gene>
<proteinExistence type="predicted"/>
<organism evidence="1 2">
    <name type="scientific">Pseudoduganella lutea</name>
    <dbReference type="NCBI Taxonomy" id="321985"/>
    <lineage>
        <taxon>Bacteria</taxon>
        <taxon>Pseudomonadati</taxon>
        <taxon>Pseudomonadota</taxon>
        <taxon>Betaproteobacteria</taxon>
        <taxon>Burkholderiales</taxon>
        <taxon>Oxalobacteraceae</taxon>
        <taxon>Telluria group</taxon>
        <taxon>Pseudoduganella</taxon>
    </lineage>
</organism>
<evidence type="ECO:0000313" key="2">
    <source>
        <dbReference type="Proteomes" id="UP000290637"/>
    </source>
</evidence>
<accession>A0A4P6KZT0</accession>
<dbReference type="Pfam" id="PF15593">
    <property type="entry name" value="Imm42"/>
    <property type="match status" value="1"/>
</dbReference>
<evidence type="ECO:0000313" key="1">
    <source>
        <dbReference type="EMBL" id="QBE64600.1"/>
    </source>
</evidence>
<dbReference type="KEGG" id="plue:EWM63_17705"/>
<dbReference type="EMBL" id="CP035913">
    <property type="protein sequence ID" value="QBE64600.1"/>
    <property type="molecule type" value="Genomic_DNA"/>
</dbReference>
<keyword evidence="2" id="KW-1185">Reference proteome</keyword>
<dbReference type="InterPro" id="IPR028958">
    <property type="entry name" value="Imm42"/>
</dbReference>
<name>A0A4P6KZT0_9BURK</name>
<dbReference type="OrthoDB" id="2666753at2"/>
<sequence>MSCRWLTPGMKTVDDKALFAVEWDLTATVDGWVFGVFTFLIGDVCVGDPEDTSVDMLGVARWVRDFLSVPRNRFEEGLFAMPAERVYALLAGSVLAGGGDSGAHVEPYENTFARFHLSHLGMSSFDAVTLLLVKDENGAERCIWQIGSGPVSDACFPPSTLESVLAEFLHAFEMRCPNPTRTGA</sequence>
<reference evidence="1 2" key="1">
    <citation type="submission" date="2019-02" db="EMBL/GenBank/DDBJ databases">
        <title>Draft Genome Sequences of Six Type Strains of the Genus Massilia.</title>
        <authorList>
            <person name="Miess H."/>
            <person name="Frediansyhah A."/>
            <person name="Gross H."/>
        </authorList>
    </citation>
    <scope>NUCLEOTIDE SEQUENCE [LARGE SCALE GENOMIC DNA]</scope>
    <source>
        <strain evidence="1 2">DSM 17473</strain>
    </source>
</reference>